<keyword evidence="7 11" id="KW-0418">Kinase</keyword>
<evidence type="ECO:0000256" key="2">
    <source>
        <dbReference type="ARBA" id="ARBA00009776"/>
    </source>
</evidence>
<keyword evidence="6" id="KW-0547">Nucleotide-binding</keyword>
<dbReference type="UniPathway" id="UPA00575"/>
<dbReference type="HAMAP" id="MF_00165">
    <property type="entry name" value="Thymidylate_kinase"/>
    <property type="match status" value="1"/>
</dbReference>
<dbReference type="InterPro" id="IPR027417">
    <property type="entry name" value="P-loop_NTPase"/>
</dbReference>
<dbReference type="EMBL" id="MF285618">
    <property type="protein sequence ID" value="ATA65389.1"/>
    <property type="molecule type" value="Genomic_DNA"/>
</dbReference>
<dbReference type="Proteomes" id="UP000223363">
    <property type="component" value="Segment"/>
</dbReference>
<organism evidence="11 12">
    <name type="scientific">Serratia phage vB_SmaM_ 2050HW</name>
    <dbReference type="NCBI Taxonomy" id="2024252"/>
    <lineage>
        <taxon>Viruses</taxon>
        <taxon>Duplodnaviria</taxon>
        <taxon>Heunggongvirae</taxon>
        <taxon>Uroviricota</taxon>
        <taxon>Caudoviricetes</taxon>
        <taxon>Chimalliviridae</taxon>
        <taxon>Moabitevirus</taxon>
        <taxon>Moabitevirus mv2050HW</taxon>
    </lineage>
</organism>
<dbReference type="InterPro" id="IPR039430">
    <property type="entry name" value="Thymidylate_kin-like_dom"/>
</dbReference>
<dbReference type="GO" id="GO:0006233">
    <property type="term" value="P:dTDP biosynthetic process"/>
    <property type="evidence" value="ECO:0007669"/>
    <property type="project" value="InterPro"/>
</dbReference>
<dbReference type="EC" id="2.7.4.9" evidence="3"/>
<proteinExistence type="inferred from homology"/>
<sequence>MFFVFEGMDGAGKTTCRDGVAKRLREMGYDVVVCREPGGTLIGEQIRDLLLFDESKYYQKLSESSRVLLFNASRSEHLEHVIKPSVEAGKIVLVDRWVYSTIAYTENESNRWAAANIHNEVIGDYECDPDHVFFLDIDKESAKERLMECNDGKLDDIEKRILEDFDTHRERYEWAFKCLPVDHSVLDGTDTIENLQDIVLTKILQVIENEAGRTPR</sequence>
<comment type="catalytic activity">
    <reaction evidence="9">
        <text>dTMP + ATP = dTDP + ADP</text>
        <dbReference type="Rhea" id="RHEA:13517"/>
        <dbReference type="ChEBI" id="CHEBI:30616"/>
        <dbReference type="ChEBI" id="CHEBI:58369"/>
        <dbReference type="ChEBI" id="CHEBI:63528"/>
        <dbReference type="ChEBI" id="CHEBI:456216"/>
        <dbReference type="EC" id="2.7.4.9"/>
    </reaction>
</comment>
<comment type="pathway">
    <text evidence="1">Pyrimidine metabolism; dTTP biosynthesis.</text>
</comment>
<keyword evidence="8" id="KW-0067">ATP-binding</keyword>
<gene>
    <name evidence="11" type="ORF">2050HW_00054</name>
</gene>
<dbReference type="GO" id="GO:0004798">
    <property type="term" value="F:dTMP kinase activity"/>
    <property type="evidence" value="ECO:0007669"/>
    <property type="project" value="UniProtKB-EC"/>
</dbReference>
<accession>A0A289YYQ7</accession>
<dbReference type="GO" id="GO:0005524">
    <property type="term" value="F:ATP binding"/>
    <property type="evidence" value="ECO:0007669"/>
    <property type="project" value="UniProtKB-KW"/>
</dbReference>
<keyword evidence="4" id="KW-0808">Transferase</keyword>
<name>A0A289YYQ7_9CAUD</name>
<feature type="domain" description="Thymidylate kinase-like" evidence="10">
    <location>
        <begin position="5"/>
        <end position="197"/>
    </location>
</feature>
<evidence type="ECO:0000256" key="6">
    <source>
        <dbReference type="ARBA" id="ARBA00022741"/>
    </source>
</evidence>
<dbReference type="PANTHER" id="PTHR10344:SF4">
    <property type="entry name" value="UMP-CMP KINASE 2, MITOCHONDRIAL"/>
    <property type="match status" value="1"/>
</dbReference>
<evidence type="ECO:0000256" key="9">
    <source>
        <dbReference type="ARBA" id="ARBA00048743"/>
    </source>
</evidence>
<evidence type="ECO:0000256" key="1">
    <source>
        <dbReference type="ARBA" id="ARBA00004992"/>
    </source>
</evidence>
<evidence type="ECO:0000256" key="5">
    <source>
        <dbReference type="ARBA" id="ARBA00022727"/>
    </source>
</evidence>
<evidence type="ECO:0000313" key="12">
    <source>
        <dbReference type="Proteomes" id="UP000223363"/>
    </source>
</evidence>
<dbReference type="CDD" id="cd01672">
    <property type="entry name" value="TMPK"/>
    <property type="match status" value="1"/>
</dbReference>
<keyword evidence="5" id="KW-0545">Nucleotide biosynthesis</keyword>
<dbReference type="NCBIfam" id="TIGR00041">
    <property type="entry name" value="DTMP_kinase"/>
    <property type="match status" value="1"/>
</dbReference>
<protein>
    <recommendedName>
        <fullName evidence="3">dTMP kinase</fullName>
        <ecNumber evidence="3">2.7.4.9</ecNumber>
    </recommendedName>
</protein>
<dbReference type="PANTHER" id="PTHR10344">
    <property type="entry name" value="THYMIDYLATE KINASE"/>
    <property type="match status" value="1"/>
</dbReference>
<dbReference type="SUPFAM" id="SSF52540">
    <property type="entry name" value="P-loop containing nucleoside triphosphate hydrolases"/>
    <property type="match status" value="1"/>
</dbReference>
<evidence type="ECO:0000313" key="11">
    <source>
        <dbReference type="EMBL" id="ATA65389.1"/>
    </source>
</evidence>
<dbReference type="GO" id="GO:0006235">
    <property type="term" value="P:dTTP biosynthetic process"/>
    <property type="evidence" value="ECO:0007669"/>
    <property type="project" value="UniProtKB-UniPathway"/>
</dbReference>
<reference evidence="12" key="1">
    <citation type="submission" date="2017-06" db="EMBL/GenBank/DDBJ databases">
        <authorList>
            <person name="Zhao X."/>
        </authorList>
    </citation>
    <scope>NUCLEOTIDE SEQUENCE [LARGE SCALE GENOMIC DNA]</scope>
</reference>
<evidence type="ECO:0000256" key="7">
    <source>
        <dbReference type="ARBA" id="ARBA00022777"/>
    </source>
</evidence>
<evidence type="ECO:0000256" key="3">
    <source>
        <dbReference type="ARBA" id="ARBA00012980"/>
    </source>
</evidence>
<comment type="similarity">
    <text evidence="2">Belongs to the thymidylate kinase family.</text>
</comment>
<evidence type="ECO:0000256" key="4">
    <source>
        <dbReference type="ARBA" id="ARBA00022679"/>
    </source>
</evidence>
<dbReference type="Pfam" id="PF02223">
    <property type="entry name" value="Thymidylate_kin"/>
    <property type="match status" value="1"/>
</dbReference>
<dbReference type="GO" id="GO:0006227">
    <property type="term" value="P:dUDP biosynthetic process"/>
    <property type="evidence" value="ECO:0007669"/>
    <property type="project" value="TreeGrafter"/>
</dbReference>
<evidence type="ECO:0000256" key="8">
    <source>
        <dbReference type="ARBA" id="ARBA00022840"/>
    </source>
</evidence>
<keyword evidence="12" id="KW-1185">Reference proteome</keyword>
<evidence type="ECO:0000259" key="10">
    <source>
        <dbReference type="Pfam" id="PF02223"/>
    </source>
</evidence>
<dbReference type="Gene3D" id="3.40.50.300">
    <property type="entry name" value="P-loop containing nucleotide triphosphate hydrolases"/>
    <property type="match status" value="1"/>
</dbReference>
<dbReference type="InterPro" id="IPR018094">
    <property type="entry name" value="Thymidylate_kinase"/>
</dbReference>